<gene>
    <name evidence="1" type="ORF">CRN52_10680</name>
</gene>
<evidence type="ECO:0000313" key="1">
    <source>
        <dbReference type="EMBL" id="POB48186.1"/>
    </source>
</evidence>
<sequence>MVIRKKDLVVDSVFSIQVPEYGYVLAQFRKDHHLEVFDCLRKEDSWKGVDLNNVPVLFNIVVAGHRLLKLFSKEVSELVSSNKRPQPILSLSLGEVRPSTNLFGLKLVKHEEVYDPNNVVVLMPSLESEFHRDIIYSFEYIGMIGEPEVIRSRISTYYETGINWDNQKSILYPELPLPPKGYQRMTCEEFLLSHK</sequence>
<dbReference type="Proteomes" id="UP000237466">
    <property type="component" value="Unassembled WGS sequence"/>
</dbReference>
<dbReference type="EMBL" id="PDGH01000081">
    <property type="protein sequence ID" value="POB48186.1"/>
    <property type="molecule type" value="Genomic_DNA"/>
</dbReference>
<proteinExistence type="predicted"/>
<name>A0A2S3R3C0_VIBVL</name>
<protein>
    <submittedName>
        <fullName evidence="1">Uncharacterized protein</fullName>
    </submittedName>
</protein>
<evidence type="ECO:0000313" key="2">
    <source>
        <dbReference type="Proteomes" id="UP000237466"/>
    </source>
</evidence>
<dbReference type="AlphaFoldDB" id="A0A2S3R3C0"/>
<reference evidence="1 2" key="1">
    <citation type="journal article" date="2018" name="Front. Microbiol.">
        <title>Phylogeny of Vibrio vulnificus from the Analysis of the Core-Genome: Implications for Intra-Species Taxonomy.</title>
        <authorList>
            <person name="Roig F.J."/>
            <person name="Gonzalez-Candelas F."/>
            <person name="Sanjuan E."/>
            <person name="Fouz B."/>
            <person name="Feil E.J."/>
            <person name="Llorens C."/>
            <person name="Baker-Austin C."/>
            <person name="Oliver J.D."/>
            <person name="Danin-Poleg Y."/>
            <person name="Gibas C.J."/>
            <person name="Kashi Y."/>
            <person name="Gulig P.A."/>
            <person name="Morrison S.S."/>
            <person name="Amaro C."/>
        </authorList>
    </citation>
    <scope>NUCLEOTIDE SEQUENCE [LARGE SCALE GENOMIC DNA]</scope>
    <source>
        <strain evidence="1 2">CECT4608</strain>
    </source>
</reference>
<comment type="caution">
    <text evidence="1">The sequence shown here is derived from an EMBL/GenBank/DDBJ whole genome shotgun (WGS) entry which is preliminary data.</text>
</comment>
<organism evidence="1 2">
    <name type="scientific">Vibrio vulnificus</name>
    <dbReference type="NCBI Taxonomy" id="672"/>
    <lineage>
        <taxon>Bacteria</taxon>
        <taxon>Pseudomonadati</taxon>
        <taxon>Pseudomonadota</taxon>
        <taxon>Gammaproteobacteria</taxon>
        <taxon>Vibrionales</taxon>
        <taxon>Vibrionaceae</taxon>
        <taxon>Vibrio</taxon>
    </lineage>
</organism>
<accession>A0A2S3R3C0</accession>
<dbReference type="RefSeq" id="WP_045389946.1">
    <property type="nucleotide sequence ID" value="NZ_JASMUA010000005.1"/>
</dbReference>